<keyword evidence="1" id="KW-0732">Signal</keyword>
<comment type="caution">
    <text evidence="2">The sequence shown here is derived from an EMBL/GenBank/DDBJ whole genome shotgun (WGS) entry which is preliminary data.</text>
</comment>
<accession>A0ABS4DK92</accession>
<dbReference type="EMBL" id="JAGJRS010000009">
    <property type="protein sequence ID" value="MBP1473467.1"/>
    <property type="molecule type" value="Genomic_DNA"/>
</dbReference>
<name>A0ABS4DK92_9GAMM</name>
<evidence type="ECO:0000313" key="3">
    <source>
        <dbReference type="Proteomes" id="UP000823790"/>
    </source>
</evidence>
<feature type="signal peptide" evidence="1">
    <location>
        <begin position="1"/>
        <end position="23"/>
    </location>
</feature>
<evidence type="ECO:0000313" key="2">
    <source>
        <dbReference type="EMBL" id="MBP1473467.1"/>
    </source>
</evidence>
<dbReference type="Proteomes" id="UP000823790">
    <property type="component" value="Unassembled WGS sequence"/>
</dbReference>
<protein>
    <submittedName>
        <fullName evidence="2">Uncharacterized protein</fullName>
    </submittedName>
</protein>
<feature type="chain" id="PRO_5045049075" evidence="1">
    <location>
        <begin position="24"/>
        <end position="408"/>
    </location>
</feature>
<proteinExistence type="predicted"/>
<keyword evidence="3" id="KW-1185">Reference proteome</keyword>
<reference evidence="2 3" key="1">
    <citation type="submission" date="2021-04" db="EMBL/GenBank/DDBJ databases">
        <authorList>
            <person name="Huq M.A."/>
        </authorList>
    </citation>
    <scope>NUCLEOTIDE SEQUENCE [LARGE SCALE GENOMIC DNA]</scope>
    <source>
        <strain evidence="2 3">MAH-13</strain>
    </source>
</reference>
<gene>
    <name evidence="2" type="ORF">J7I44_04100</name>
</gene>
<dbReference type="RefSeq" id="WP_209616222.1">
    <property type="nucleotide sequence ID" value="NZ_JAGJRS010000009.1"/>
</dbReference>
<evidence type="ECO:0000256" key="1">
    <source>
        <dbReference type="SAM" id="SignalP"/>
    </source>
</evidence>
<organism evidence="2 3">
    <name type="scientific">Frateuria flava</name>
    <dbReference type="NCBI Taxonomy" id="2821489"/>
    <lineage>
        <taxon>Bacteria</taxon>
        <taxon>Pseudomonadati</taxon>
        <taxon>Pseudomonadota</taxon>
        <taxon>Gammaproteobacteria</taxon>
        <taxon>Lysobacterales</taxon>
        <taxon>Rhodanobacteraceae</taxon>
        <taxon>Frateuria</taxon>
    </lineage>
</organism>
<sequence length="408" mass="45971">MRFSLVIRATLALSAAAAAPSHAANPPIRSRAELERYLRDTPIASTPLAPLPPAARRRFLARLTFGAQGADIDLGEPEAWLSRPEVANLFALFGRQELAERLDIGLTATQKARRVREREEDARHRGCIPDRCPESDIERRFDRLSAISHVSLPDAQRFAAEKRDYDRLFARFQRADRLRELSAPDLRLLVRAVRQTLYVAPDAGHVEQLRDDLAEMQRRRMTEAEDFIDLYRAQIGARQFDQAAALRRQHPGMGVPALPAFKSDHATFAGVPTALSVDIRSGSMHRQAMHLDGPLRIVVIAGCHFSEDAARAIEADASLRPLFAQHSIWLAAPSQRIEDIAGWNREFSDLPMHVAWNQAEWSMLPDWGMPTYYVFRHGREIARFSGWLGIARLKQALRDAGAMTMPQQ</sequence>